<feature type="region of interest" description="Disordered" evidence="1">
    <location>
        <begin position="85"/>
        <end position="117"/>
    </location>
</feature>
<name>A0A1Y2H5T1_9FUNG</name>
<reference evidence="2 3" key="1">
    <citation type="submission" date="2016-07" db="EMBL/GenBank/DDBJ databases">
        <title>Pervasive Adenine N6-methylation of Active Genes in Fungi.</title>
        <authorList>
            <consortium name="DOE Joint Genome Institute"/>
            <person name="Mondo S.J."/>
            <person name="Dannebaum R.O."/>
            <person name="Kuo R.C."/>
            <person name="Labutti K."/>
            <person name="Haridas S."/>
            <person name="Kuo A."/>
            <person name="Salamov A."/>
            <person name="Ahrendt S.R."/>
            <person name="Lipzen A."/>
            <person name="Sullivan W."/>
            <person name="Andreopoulos W.B."/>
            <person name="Clum A."/>
            <person name="Lindquist E."/>
            <person name="Daum C."/>
            <person name="Ramamoorthy G.K."/>
            <person name="Gryganskyi A."/>
            <person name="Culley D."/>
            <person name="Magnuson J.K."/>
            <person name="James T.Y."/>
            <person name="O'Malley M.A."/>
            <person name="Stajich J.E."/>
            <person name="Spatafora J.W."/>
            <person name="Visel A."/>
            <person name="Grigoriev I.V."/>
        </authorList>
    </citation>
    <scope>NUCLEOTIDE SEQUENCE [LARGE SCALE GENOMIC DNA]</scope>
    <source>
        <strain evidence="2 3">PL171</strain>
    </source>
</reference>
<evidence type="ECO:0000256" key="1">
    <source>
        <dbReference type="SAM" id="MobiDB-lite"/>
    </source>
</evidence>
<comment type="caution">
    <text evidence="2">The sequence shown here is derived from an EMBL/GenBank/DDBJ whole genome shotgun (WGS) entry which is preliminary data.</text>
</comment>
<proteinExistence type="predicted"/>
<dbReference type="AlphaFoldDB" id="A0A1Y2H5T1"/>
<evidence type="ECO:0000313" key="2">
    <source>
        <dbReference type="EMBL" id="ORZ29875.1"/>
    </source>
</evidence>
<dbReference type="Proteomes" id="UP000193411">
    <property type="component" value="Unassembled WGS sequence"/>
</dbReference>
<protein>
    <submittedName>
        <fullName evidence="2">Uncharacterized protein</fullName>
    </submittedName>
</protein>
<feature type="region of interest" description="Disordered" evidence="1">
    <location>
        <begin position="1"/>
        <end position="34"/>
    </location>
</feature>
<feature type="compositionally biased region" description="Polar residues" evidence="1">
    <location>
        <begin position="1"/>
        <end position="21"/>
    </location>
</feature>
<gene>
    <name evidence="2" type="ORF">BCR44DRAFT_176908</name>
</gene>
<keyword evidence="3" id="KW-1185">Reference proteome</keyword>
<organism evidence="2 3">
    <name type="scientific">Catenaria anguillulae PL171</name>
    <dbReference type="NCBI Taxonomy" id="765915"/>
    <lineage>
        <taxon>Eukaryota</taxon>
        <taxon>Fungi</taxon>
        <taxon>Fungi incertae sedis</taxon>
        <taxon>Blastocladiomycota</taxon>
        <taxon>Blastocladiomycetes</taxon>
        <taxon>Blastocladiales</taxon>
        <taxon>Catenariaceae</taxon>
        <taxon>Catenaria</taxon>
    </lineage>
</organism>
<sequence length="117" mass="12678">MSSSAPADPSINSCRHGQHNSLILRPHQQAPQRGLGHLLPLPIAQSRHPPPNRSAAAQPVLAWHPAPAHRHLCLRSTHFASWWTPPPNQSAARPTLLSPPRPSCQLAQPAGVGHCQR</sequence>
<accession>A0A1Y2H5T1</accession>
<evidence type="ECO:0000313" key="3">
    <source>
        <dbReference type="Proteomes" id="UP000193411"/>
    </source>
</evidence>
<dbReference type="EMBL" id="MCFL01000122">
    <property type="protein sequence ID" value="ORZ29875.1"/>
    <property type="molecule type" value="Genomic_DNA"/>
</dbReference>